<dbReference type="STRING" id="1798704.A3J93_01000"/>
<dbReference type="Gene3D" id="3.40.50.720">
    <property type="entry name" value="NAD(P)-binding Rossmann-like Domain"/>
    <property type="match status" value="2"/>
</dbReference>
<dbReference type="InterPro" id="IPR014026">
    <property type="entry name" value="UDP-Glc/GDP-Man_DH_dimer"/>
</dbReference>
<dbReference type="GO" id="GO:0051287">
    <property type="term" value="F:NAD binding"/>
    <property type="evidence" value="ECO:0007669"/>
    <property type="project" value="InterPro"/>
</dbReference>
<protein>
    <recommendedName>
        <fullName evidence="3 7">UDP-glucose 6-dehydrogenase</fullName>
        <ecNumber evidence="3 7">1.1.1.22</ecNumber>
    </recommendedName>
</protein>
<comment type="pathway">
    <text evidence="1">Nucleotide-sugar biosynthesis; UDP-alpha-D-glucuronate biosynthesis; UDP-alpha-D-glucuronate from UDP-alpha-D-glucose: step 1/1.</text>
</comment>
<dbReference type="PANTHER" id="PTHR43750">
    <property type="entry name" value="UDP-GLUCOSE 6-DEHYDROGENASE TUAD"/>
    <property type="match status" value="1"/>
</dbReference>
<feature type="binding site" evidence="10">
    <location>
        <position position="92"/>
    </location>
    <ligand>
        <name>NAD(+)</name>
        <dbReference type="ChEBI" id="CHEBI:57540"/>
    </ligand>
</feature>
<feature type="binding site" evidence="10">
    <location>
        <position position="347"/>
    </location>
    <ligand>
        <name>NAD(+)</name>
        <dbReference type="ChEBI" id="CHEBI:57540"/>
    </ligand>
</feature>
<evidence type="ECO:0000256" key="9">
    <source>
        <dbReference type="PIRSR" id="PIRSR500134-2"/>
    </source>
</evidence>
<dbReference type="InterPro" id="IPR008927">
    <property type="entry name" value="6-PGluconate_DH-like_C_sf"/>
</dbReference>
<feature type="binding site" evidence="9">
    <location>
        <position position="340"/>
    </location>
    <ligand>
        <name>substrate</name>
    </ligand>
</feature>
<evidence type="ECO:0000256" key="4">
    <source>
        <dbReference type="ARBA" id="ARBA00023002"/>
    </source>
</evidence>
<dbReference type="NCBIfam" id="TIGR03026">
    <property type="entry name" value="NDP-sugDHase"/>
    <property type="match status" value="1"/>
</dbReference>
<name>A0A1F6NXJ4_9BACT</name>
<feature type="binding site" evidence="9">
    <location>
        <position position="221"/>
    </location>
    <ligand>
        <name>substrate</name>
    </ligand>
</feature>
<feature type="active site" description="Nucleophile" evidence="8">
    <location>
        <position position="279"/>
    </location>
</feature>
<dbReference type="InterPro" id="IPR036291">
    <property type="entry name" value="NAD(P)-bd_dom_sf"/>
</dbReference>
<feature type="domain" description="UDP-glucose/GDP-mannose dehydrogenase C-terminal" evidence="11">
    <location>
        <begin position="333"/>
        <end position="438"/>
    </location>
</feature>
<dbReference type="Pfam" id="PF00984">
    <property type="entry name" value="UDPG_MGDP_dh"/>
    <property type="match status" value="1"/>
</dbReference>
<feature type="binding site" evidence="10">
    <location>
        <position position="35"/>
    </location>
    <ligand>
        <name>NAD(+)</name>
        <dbReference type="ChEBI" id="CHEBI:57540"/>
    </ligand>
</feature>
<evidence type="ECO:0000256" key="1">
    <source>
        <dbReference type="ARBA" id="ARBA00004701"/>
    </source>
</evidence>
<evidence type="ECO:0000256" key="7">
    <source>
        <dbReference type="PIRNR" id="PIRNR000124"/>
    </source>
</evidence>
<proteinExistence type="inferred from homology"/>
<dbReference type="SMART" id="SM00984">
    <property type="entry name" value="UDPG_MGDP_dh_C"/>
    <property type="match status" value="1"/>
</dbReference>
<reference evidence="12 13" key="1">
    <citation type="journal article" date="2016" name="Nat. Commun.">
        <title>Thousands of microbial genomes shed light on interconnected biogeochemical processes in an aquifer system.</title>
        <authorList>
            <person name="Anantharaman K."/>
            <person name="Brown C.T."/>
            <person name="Hug L.A."/>
            <person name="Sharon I."/>
            <person name="Castelle C.J."/>
            <person name="Probst A.J."/>
            <person name="Thomas B.C."/>
            <person name="Singh A."/>
            <person name="Wilkins M.J."/>
            <person name="Karaoz U."/>
            <person name="Brodie E.L."/>
            <person name="Williams K.H."/>
            <person name="Hubbard S.S."/>
            <person name="Banfield J.F."/>
        </authorList>
    </citation>
    <scope>NUCLEOTIDE SEQUENCE [LARGE SCALE GENOMIC DNA]</scope>
</reference>
<feature type="binding site" evidence="10">
    <location>
        <position position="168"/>
    </location>
    <ligand>
        <name>NAD(+)</name>
        <dbReference type="ChEBI" id="CHEBI:57540"/>
    </ligand>
</feature>
<gene>
    <name evidence="12" type="ORF">A3J93_01000</name>
</gene>
<dbReference type="InterPro" id="IPR017476">
    <property type="entry name" value="UDP-Glc/GDP-Man"/>
</dbReference>
<dbReference type="GO" id="GO:0003979">
    <property type="term" value="F:UDP-glucose 6-dehydrogenase activity"/>
    <property type="evidence" value="ECO:0007669"/>
    <property type="project" value="UniProtKB-EC"/>
</dbReference>
<dbReference type="EC" id="1.1.1.22" evidence="3 7"/>
<feature type="binding site" evidence="10">
    <location>
        <position position="282"/>
    </location>
    <ligand>
        <name>NAD(+)</name>
        <dbReference type="ChEBI" id="CHEBI:57540"/>
    </ligand>
</feature>
<comment type="caution">
    <text evidence="12">The sequence shown here is derived from an EMBL/GenBank/DDBJ whole genome shotgun (WGS) entry which is preliminary data.</text>
</comment>
<dbReference type="PANTHER" id="PTHR43750:SF3">
    <property type="entry name" value="UDP-GLUCOSE 6-DEHYDROGENASE TUAD"/>
    <property type="match status" value="1"/>
</dbReference>
<dbReference type="SUPFAM" id="SSF51735">
    <property type="entry name" value="NAD(P)-binding Rossmann-fold domains"/>
    <property type="match status" value="1"/>
</dbReference>
<feature type="binding site" evidence="10">
    <location>
        <position position="30"/>
    </location>
    <ligand>
        <name>NAD(+)</name>
        <dbReference type="ChEBI" id="CHEBI:57540"/>
    </ligand>
</feature>
<dbReference type="Pfam" id="PF03721">
    <property type="entry name" value="UDPG_MGDP_dh_N"/>
    <property type="match status" value="1"/>
</dbReference>
<comment type="similarity">
    <text evidence="2 7">Belongs to the UDP-glucose/GDP-mannose dehydrogenase family.</text>
</comment>
<dbReference type="Proteomes" id="UP000177907">
    <property type="component" value="Unassembled WGS sequence"/>
</dbReference>
<evidence type="ECO:0000256" key="2">
    <source>
        <dbReference type="ARBA" id="ARBA00006601"/>
    </source>
</evidence>
<feature type="binding site" evidence="10">
    <location>
        <position position="136"/>
    </location>
    <ligand>
        <name>NAD(+)</name>
        <dbReference type="ChEBI" id="CHEBI:57540"/>
    </ligand>
</feature>
<feature type="binding site" evidence="9">
    <location>
        <begin position="165"/>
        <end position="168"/>
    </location>
    <ligand>
        <name>substrate</name>
    </ligand>
</feature>
<dbReference type="PIRSF" id="PIRSF000124">
    <property type="entry name" value="UDPglc_GDPman_dh"/>
    <property type="match status" value="1"/>
</dbReference>
<evidence type="ECO:0000313" key="13">
    <source>
        <dbReference type="Proteomes" id="UP000177907"/>
    </source>
</evidence>
<dbReference type="GO" id="GO:0000271">
    <property type="term" value="P:polysaccharide biosynthetic process"/>
    <property type="evidence" value="ECO:0007669"/>
    <property type="project" value="InterPro"/>
</dbReference>
<dbReference type="InterPro" id="IPR001732">
    <property type="entry name" value="UDP-Glc/GDP-Man_DH_N"/>
</dbReference>
<accession>A0A1F6NXJ4</accession>
<evidence type="ECO:0000256" key="6">
    <source>
        <dbReference type="ARBA" id="ARBA00047473"/>
    </source>
</evidence>
<dbReference type="SUPFAM" id="SSF52413">
    <property type="entry name" value="UDP-glucose/GDP-mannose dehydrogenase C-terminal domain"/>
    <property type="match status" value="1"/>
</dbReference>
<dbReference type="InterPro" id="IPR014027">
    <property type="entry name" value="UDP-Glc/GDP-Man_DH_C"/>
</dbReference>
<keyword evidence="4 7" id="KW-0560">Oxidoreductase</keyword>
<dbReference type="InterPro" id="IPR036220">
    <property type="entry name" value="UDP-Glc/GDP-Man_DH_C_sf"/>
</dbReference>
<evidence type="ECO:0000256" key="5">
    <source>
        <dbReference type="ARBA" id="ARBA00023027"/>
    </source>
</evidence>
<dbReference type="SUPFAM" id="SSF48179">
    <property type="entry name" value="6-phosphogluconate dehydrogenase C-terminal domain-like"/>
    <property type="match status" value="1"/>
</dbReference>
<evidence type="ECO:0000259" key="11">
    <source>
        <dbReference type="SMART" id="SM00984"/>
    </source>
</evidence>
<evidence type="ECO:0000313" key="12">
    <source>
        <dbReference type="EMBL" id="OGH88657.1"/>
    </source>
</evidence>
<dbReference type="Pfam" id="PF03720">
    <property type="entry name" value="UDPG_MGDP_dh_C"/>
    <property type="match status" value="1"/>
</dbReference>
<organism evidence="12 13">
    <name type="scientific">Candidatus Magasanikbacteria bacterium RIFOXYC2_FULL_42_28</name>
    <dbReference type="NCBI Taxonomy" id="1798704"/>
    <lineage>
        <taxon>Bacteria</taxon>
        <taxon>Candidatus Magasanikiibacteriota</taxon>
    </lineage>
</organism>
<evidence type="ECO:0000256" key="10">
    <source>
        <dbReference type="PIRSR" id="PIRSR500134-3"/>
    </source>
</evidence>
<dbReference type="EMBL" id="MFQZ01000001">
    <property type="protein sequence ID" value="OGH88657.1"/>
    <property type="molecule type" value="Genomic_DNA"/>
</dbReference>
<keyword evidence="5 7" id="KW-0520">NAD</keyword>
<comment type="catalytic activity">
    <reaction evidence="6 7">
        <text>UDP-alpha-D-glucose + 2 NAD(+) + H2O = UDP-alpha-D-glucuronate + 2 NADH + 3 H(+)</text>
        <dbReference type="Rhea" id="RHEA:23596"/>
        <dbReference type="ChEBI" id="CHEBI:15377"/>
        <dbReference type="ChEBI" id="CHEBI:15378"/>
        <dbReference type="ChEBI" id="CHEBI:57540"/>
        <dbReference type="ChEBI" id="CHEBI:57945"/>
        <dbReference type="ChEBI" id="CHEBI:58052"/>
        <dbReference type="ChEBI" id="CHEBI:58885"/>
        <dbReference type="EC" id="1.1.1.22"/>
    </reaction>
</comment>
<dbReference type="UniPathway" id="UPA00038">
    <property type="reaction ID" value="UER00491"/>
</dbReference>
<sequence length="461" mass="51328">MKILYIGSGFVGACSAAVSANSGHETLAYDIDENKIAMLGANDRDTIESCLFEEGLGDLIVRNREHLTFTSDYDKVEEFIEDVDAIFMCLPTPEIGETGESDLKYYNSATIKLAQILASRNTNKQSKYVVIVNKSTVPINMVDQTAEIMKKQGVKNFGVVSNPEFLVEGKAVSGSLKPDRVVVGASSQKDFGIMRQIYRRFYDSTAIKYIEVNPKEAAASKLLANFYLFNKLAVCFDVIGRACETFSDIKFENIRSILTSDKRIGDWGFYDSLYAGGSCFIKDARSLSHQLQSAGQNATIVNETYLANKRQLNIFVGRAQREANFDWSGKTVALFGTAFKQDTNDIRNSPSIDIVNYLMEQSVKKINIFDPAALRWFKTIFPPSKQLIYVANEIEALAGADVVIIVTDWPQFRGLADVLLSGFKGRPLIMDGRRLWQHRYPDLQKAGFDIIAVGGVFLKGV</sequence>
<evidence type="ECO:0000256" key="3">
    <source>
        <dbReference type="ARBA" id="ARBA00012954"/>
    </source>
</evidence>
<evidence type="ECO:0000256" key="8">
    <source>
        <dbReference type="PIRSR" id="PIRSR500134-1"/>
    </source>
</evidence>
<feature type="binding site" evidence="9">
    <location>
        <position position="276"/>
    </location>
    <ligand>
        <name>substrate</name>
    </ligand>
</feature>
<dbReference type="PIRSF" id="PIRSF500134">
    <property type="entry name" value="UDPglc_DH_bac"/>
    <property type="match status" value="1"/>
</dbReference>
<dbReference type="GO" id="GO:0006065">
    <property type="term" value="P:UDP-glucuronate biosynthetic process"/>
    <property type="evidence" value="ECO:0007669"/>
    <property type="project" value="UniProtKB-UniPathway"/>
</dbReference>
<dbReference type="InterPro" id="IPR028357">
    <property type="entry name" value="UDPglc_DH_bac"/>
</dbReference>
<dbReference type="AlphaFoldDB" id="A0A1F6NXJ4"/>